<evidence type="ECO:0000313" key="1">
    <source>
        <dbReference type="EMBL" id="DAE19029.1"/>
    </source>
</evidence>
<accession>A0A8S5QJR9</accession>
<dbReference type="EMBL" id="BK015666">
    <property type="protein sequence ID" value="DAE19029.1"/>
    <property type="molecule type" value="Genomic_DNA"/>
</dbReference>
<reference evidence="1" key="1">
    <citation type="journal article" date="2021" name="Proc. Natl. Acad. Sci. U.S.A.">
        <title>A Catalog of Tens of Thousands of Viruses from Human Metagenomes Reveals Hidden Associations with Chronic Diseases.</title>
        <authorList>
            <person name="Tisza M.J."/>
            <person name="Buck C.B."/>
        </authorList>
    </citation>
    <scope>NUCLEOTIDE SEQUENCE</scope>
    <source>
        <strain evidence="1">CtiOl67</strain>
    </source>
</reference>
<name>A0A8S5QJR9_9CAUD</name>
<proteinExistence type="predicted"/>
<sequence length="45" mass="5305">MKYQKVPIRIRVSIDSRLRILLEYLIKAKIKNGFIKAGQILTVYI</sequence>
<organism evidence="1">
    <name type="scientific">Siphoviridae sp. ctiOl67</name>
    <dbReference type="NCBI Taxonomy" id="2825622"/>
    <lineage>
        <taxon>Viruses</taxon>
        <taxon>Duplodnaviria</taxon>
        <taxon>Heunggongvirae</taxon>
        <taxon>Uroviricota</taxon>
        <taxon>Caudoviricetes</taxon>
    </lineage>
</organism>
<protein>
    <submittedName>
        <fullName evidence="1">Uncharacterized protein</fullName>
    </submittedName>
</protein>